<reference evidence="2 3" key="1">
    <citation type="submission" date="2023-07" db="EMBL/GenBank/DDBJ databases">
        <title>Sorghum-associated microbial communities from plants grown in Nebraska, USA.</title>
        <authorList>
            <person name="Schachtman D."/>
        </authorList>
    </citation>
    <scope>NUCLEOTIDE SEQUENCE [LARGE SCALE GENOMIC DNA]</scope>
    <source>
        <strain evidence="2 3">584</strain>
    </source>
</reference>
<sequence length="57" mass="6004">MADRKGPAAATGDADAESGTAGGDDRREALAALEVMRRRGLIDEATYLARKREIEAG</sequence>
<evidence type="ECO:0000313" key="3">
    <source>
        <dbReference type="Proteomes" id="UP001262410"/>
    </source>
</evidence>
<gene>
    <name evidence="2" type="ORF">E9232_004980</name>
</gene>
<dbReference type="Proteomes" id="UP001262410">
    <property type="component" value="Unassembled WGS sequence"/>
</dbReference>
<evidence type="ECO:0000256" key="1">
    <source>
        <dbReference type="SAM" id="MobiDB-lite"/>
    </source>
</evidence>
<accession>A0ABU1JY07</accession>
<protein>
    <recommendedName>
        <fullName evidence="4">SHOCT domain-containing protein</fullName>
    </recommendedName>
</protein>
<keyword evidence="3" id="KW-1185">Reference proteome</keyword>
<feature type="region of interest" description="Disordered" evidence="1">
    <location>
        <begin position="1"/>
        <end position="25"/>
    </location>
</feature>
<dbReference type="RefSeq" id="WP_309798545.1">
    <property type="nucleotide sequence ID" value="NZ_JAVDPW010000009.1"/>
</dbReference>
<evidence type="ECO:0008006" key="4">
    <source>
        <dbReference type="Google" id="ProtNLM"/>
    </source>
</evidence>
<proteinExistence type="predicted"/>
<name>A0ABU1JY07_9PROT</name>
<organism evidence="2 3">
    <name type="scientific">Inquilinus ginsengisoli</name>
    <dbReference type="NCBI Taxonomy" id="363840"/>
    <lineage>
        <taxon>Bacteria</taxon>
        <taxon>Pseudomonadati</taxon>
        <taxon>Pseudomonadota</taxon>
        <taxon>Alphaproteobacteria</taxon>
        <taxon>Rhodospirillales</taxon>
        <taxon>Rhodospirillaceae</taxon>
        <taxon>Inquilinus</taxon>
    </lineage>
</organism>
<dbReference type="EMBL" id="JAVDPW010000009">
    <property type="protein sequence ID" value="MDR6292440.1"/>
    <property type="molecule type" value="Genomic_DNA"/>
</dbReference>
<evidence type="ECO:0000313" key="2">
    <source>
        <dbReference type="EMBL" id="MDR6292440.1"/>
    </source>
</evidence>
<comment type="caution">
    <text evidence="2">The sequence shown here is derived from an EMBL/GenBank/DDBJ whole genome shotgun (WGS) entry which is preliminary data.</text>
</comment>